<feature type="signal peptide" evidence="9">
    <location>
        <begin position="1"/>
        <end position="19"/>
    </location>
</feature>
<dbReference type="InterPro" id="IPR001000">
    <property type="entry name" value="GH10_dom"/>
</dbReference>
<organism evidence="11 12">
    <name type="scientific">Epichloe bromicola</name>
    <dbReference type="NCBI Taxonomy" id="79588"/>
    <lineage>
        <taxon>Eukaryota</taxon>
        <taxon>Fungi</taxon>
        <taxon>Dikarya</taxon>
        <taxon>Ascomycota</taxon>
        <taxon>Pezizomycotina</taxon>
        <taxon>Sordariomycetes</taxon>
        <taxon>Hypocreomycetidae</taxon>
        <taxon>Hypocreales</taxon>
        <taxon>Clavicipitaceae</taxon>
        <taxon>Epichloe</taxon>
    </lineage>
</organism>
<comment type="similarity">
    <text evidence="1 7">Belongs to the glycosyl hydrolase 10 (cellulase F) family.</text>
</comment>
<comment type="caution">
    <text evidence="11">The sequence shown here is derived from an EMBL/GenBank/DDBJ whole genome shotgun (WGS) entry which is preliminary data.</text>
</comment>
<evidence type="ECO:0000256" key="3">
    <source>
        <dbReference type="ARBA" id="ARBA00022801"/>
    </source>
</evidence>
<dbReference type="PANTHER" id="PTHR31490">
    <property type="entry name" value="GLYCOSYL HYDROLASE"/>
    <property type="match status" value="1"/>
</dbReference>
<keyword evidence="6 7" id="KW-0624">Polysaccharide degradation</keyword>
<evidence type="ECO:0000256" key="1">
    <source>
        <dbReference type="ARBA" id="ARBA00007495"/>
    </source>
</evidence>
<sequence>MIYTTLFTAALAISGTAVASPMKNNHNHLPPNSGAGIPPKKHSNFPPNSVADVVPPKENNDLPPSGDTDAPPAFDGKYTSLKGWAKGHGRYWGTAVDPPILKNTAMADFIAKEFNQVTPENSMKWAETEPHPGKFDFAAADEVVKFAQKHGMEIRGHCLLWHKQAPAWVYQIKDPDEMAEAIRRHITAVVGRYKGIIKDVVNEIFEQDGSFRHSVFYRLLGEKFVHIAFEAANKADSDAALYINDFNLDAPNAPKTLAMIAKVKGWRNANVAITGIGSQSHIEQGGGKRHAAALKAMSAVVPEVAITELDIPNAPSQDYVDVVKGCLVLKNCVGITSWGACDKVSWLPGKSPLLFDGQMRPKEAYKAIMSSL</sequence>
<keyword evidence="3 7" id="KW-0378">Hydrolase</keyword>
<protein>
    <recommendedName>
        <fullName evidence="7">Beta-xylanase</fullName>
        <ecNumber evidence="7">3.2.1.8</ecNumber>
    </recommendedName>
</protein>
<proteinExistence type="inferred from homology"/>
<dbReference type="EC" id="3.2.1.8" evidence="7"/>
<dbReference type="SUPFAM" id="SSF51445">
    <property type="entry name" value="(Trans)glycosidases"/>
    <property type="match status" value="1"/>
</dbReference>
<dbReference type="InterPro" id="IPR044846">
    <property type="entry name" value="GH10"/>
</dbReference>
<dbReference type="Pfam" id="PF00331">
    <property type="entry name" value="Glyco_hydro_10"/>
    <property type="match status" value="1"/>
</dbReference>
<evidence type="ECO:0000256" key="4">
    <source>
        <dbReference type="ARBA" id="ARBA00023277"/>
    </source>
</evidence>
<evidence type="ECO:0000256" key="5">
    <source>
        <dbReference type="ARBA" id="ARBA00023295"/>
    </source>
</evidence>
<gene>
    <name evidence="11" type="primary">g5442</name>
    <name evidence="11" type="ORF">EsDP_00005442</name>
</gene>
<dbReference type="PANTHER" id="PTHR31490:SF76">
    <property type="entry name" value="ENDO-1,4-BETA-XYLANASE C"/>
    <property type="match status" value="1"/>
</dbReference>
<dbReference type="PRINTS" id="PR00134">
    <property type="entry name" value="GLHYDRLASE10"/>
</dbReference>
<evidence type="ECO:0000256" key="8">
    <source>
        <dbReference type="SAM" id="MobiDB-lite"/>
    </source>
</evidence>
<evidence type="ECO:0000313" key="12">
    <source>
        <dbReference type="Proteomes" id="UP001562357"/>
    </source>
</evidence>
<reference evidence="12" key="1">
    <citation type="submission" date="2024-06" db="EMBL/GenBank/DDBJ databases">
        <title>Draft Genome Sequences of Epichloe bromicola Strains Isolated from Elymus ciliaris.</title>
        <authorList>
            <consortium name="Epichloe bromicola genome sequencing consortium"/>
            <person name="Miura A."/>
            <person name="Imano S."/>
            <person name="Ashida A."/>
            <person name="Sato I."/>
            <person name="Chiba S."/>
            <person name="Tanaka A."/>
            <person name="Camagna M."/>
            <person name="Takemoto D."/>
        </authorList>
    </citation>
    <scope>NUCLEOTIDE SEQUENCE [LARGE SCALE GENOMIC DNA]</scope>
    <source>
        <strain evidence="12">DP</strain>
    </source>
</reference>
<keyword evidence="12" id="KW-1185">Reference proteome</keyword>
<evidence type="ECO:0000256" key="9">
    <source>
        <dbReference type="SAM" id="SignalP"/>
    </source>
</evidence>
<evidence type="ECO:0000256" key="6">
    <source>
        <dbReference type="ARBA" id="ARBA00023326"/>
    </source>
</evidence>
<dbReference type="EMBL" id="BAAFGZ010000253">
    <property type="protein sequence ID" value="GAB0137162.1"/>
    <property type="molecule type" value="Genomic_DNA"/>
</dbReference>
<feature type="domain" description="GH10" evidence="10">
    <location>
        <begin position="95"/>
        <end position="371"/>
    </location>
</feature>
<feature type="chain" id="PRO_5047320282" description="Beta-xylanase" evidence="9">
    <location>
        <begin position="20"/>
        <end position="372"/>
    </location>
</feature>
<dbReference type="Proteomes" id="UP001562357">
    <property type="component" value="Unassembled WGS sequence"/>
</dbReference>
<keyword evidence="4 7" id="KW-0119">Carbohydrate metabolism</keyword>
<feature type="region of interest" description="Disordered" evidence="8">
    <location>
        <begin position="20"/>
        <end position="73"/>
    </location>
</feature>
<evidence type="ECO:0000313" key="11">
    <source>
        <dbReference type="EMBL" id="GAB0137162.1"/>
    </source>
</evidence>
<evidence type="ECO:0000256" key="2">
    <source>
        <dbReference type="ARBA" id="ARBA00022729"/>
    </source>
</evidence>
<comment type="catalytic activity">
    <reaction evidence="7">
        <text>Endohydrolysis of (1-&gt;4)-beta-D-xylosidic linkages in xylans.</text>
        <dbReference type="EC" id="3.2.1.8"/>
    </reaction>
</comment>
<accession>A0ABQ0CUP2</accession>
<name>A0ABQ0CUP2_9HYPO</name>
<dbReference type="Gene3D" id="3.20.20.80">
    <property type="entry name" value="Glycosidases"/>
    <property type="match status" value="1"/>
</dbReference>
<keyword evidence="2 9" id="KW-0732">Signal</keyword>
<evidence type="ECO:0000259" key="10">
    <source>
        <dbReference type="PROSITE" id="PS51760"/>
    </source>
</evidence>
<keyword evidence="5 7" id="KW-0326">Glycosidase</keyword>
<evidence type="ECO:0000256" key="7">
    <source>
        <dbReference type="RuleBase" id="RU361174"/>
    </source>
</evidence>
<dbReference type="InterPro" id="IPR017853">
    <property type="entry name" value="GH"/>
</dbReference>
<dbReference type="PROSITE" id="PS51760">
    <property type="entry name" value="GH10_2"/>
    <property type="match status" value="1"/>
</dbReference>
<dbReference type="SMART" id="SM00633">
    <property type="entry name" value="Glyco_10"/>
    <property type="match status" value="1"/>
</dbReference>